<accession>A0AAW1IB43</accession>
<dbReference type="InterPro" id="IPR051413">
    <property type="entry name" value="K/Na_HCN_channel"/>
</dbReference>
<dbReference type="GO" id="GO:0098855">
    <property type="term" value="C:HCN channel complex"/>
    <property type="evidence" value="ECO:0007669"/>
    <property type="project" value="TreeGrafter"/>
</dbReference>
<dbReference type="GO" id="GO:0005249">
    <property type="term" value="F:voltage-gated potassium channel activity"/>
    <property type="evidence" value="ECO:0007669"/>
    <property type="project" value="TreeGrafter"/>
</dbReference>
<feature type="transmembrane region" description="Helical" evidence="1">
    <location>
        <begin position="259"/>
        <end position="277"/>
    </location>
</feature>
<evidence type="ECO:0000313" key="3">
    <source>
        <dbReference type="EMBL" id="KAK9686798.1"/>
    </source>
</evidence>
<dbReference type="InterPro" id="IPR000595">
    <property type="entry name" value="cNMP-bd_dom"/>
</dbReference>
<feature type="transmembrane region" description="Helical" evidence="1">
    <location>
        <begin position="174"/>
        <end position="196"/>
    </location>
</feature>
<dbReference type="GO" id="GO:0003254">
    <property type="term" value="P:regulation of membrane depolarization"/>
    <property type="evidence" value="ECO:0007669"/>
    <property type="project" value="TreeGrafter"/>
</dbReference>
<dbReference type="CDD" id="cd00038">
    <property type="entry name" value="CAP_ED"/>
    <property type="match status" value="1"/>
</dbReference>
<dbReference type="PROSITE" id="PS50042">
    <property type="entry name" value="CNMP_BINDING_3"/>
    <property type="match status" value="1"/>
</dbReference>
<feature type="domain" description="Cyclic nucleotide-binding" evidence="2">
    <location>
        <begin position="361"/>
        <end position="457"/>
    </location>
</feature>
<gene>
    <name evidence="3" type="ORF">QE152_g36924</name>
</gene>
<dbReference type="AlphaFoldDB" id="A0AAW1IB43"/>
<dbReference type="Gene3D" id="1.10.287.630">
    <property type="entry name" value="Helix hairpin bin"/>
    <property type="match status" value="1"/>
</dbReference>
<dbReference type="PANTHER" id="PTHR45689:SF14">
    <property type="entry name" value="CYCLIC NUCLEOTIDE-GATED CATION CHANNEL SUBUNIT A-LIKE PROTEIN"/>
    <property type="match status" value="1"/>
</dbReference>
<dbReference type="Gene3D" id="2.60.120.10">
    <property type="entry name" value="Jelly Rolls"/>
    <property type="match status" value="1"/>
</dbReference>
<proteinExistence type="predicted"/>
<protein>
    <submittedName>
        <fullName evidence="3">Cyclic nucleotide-binding domain</fullName>
    </submittedName>
</protein>
<dbReference type="SMART" id="SM00100">
    <property type="entry name" value="cNMP"/>
    <property type="match status" value="1"/>
</dbReference>
<sequence length="516" mass="59936">MLHQIRLKDYGEHQCQLNAVSDSCLPDLPPQTSKYKRLIHDYRKYLTVTKSASAFYKMHTIRTPLVIITMAGNFVLWLHVGLCFITGYQITETKEIVLEPRKIALHYLRTFFLFDLIGGIPIRYIANAFMFDIDEIYHNLLSAVHLCRIARMRTAMEYFRQVTLLMHFTDSGHIVASMIITTVLLLHWISCVVYFCNNLLFYMSGSIQGHSWLRKTGISAAQEDVRWYRRYIICLHTVTMNFYAAGTGMHISYVFSEHIIMSGIMILGTVYYVYALIRTLQLVRSATTSESKYEEFLYQLNDYMRAKMLPNDLRRRIVIYYEHRFQKKFFREQAILSSLSEHLRHEIFLESCKYLMHKVTLFKELPKHVVGLILASLKQEVFLPNDLIISSDTDAGAMYFISYGSVAIYNTAGQECIHLTDGMHFGASSLSNQPEVYGYNCVSIEMTECYRWDKADFLKCATAYKGIVEVIEKIRVKASKKITEAEEENVYSKNADILSDLRRQKIIEAGILRNEQ</sequence>
<dbReference type="GO" id="GO:0035725">
    <property type="term" value="P:sodium ion transmembrane transport"/>
    <property type="evidence" value="ECO:0007669"/>
    <property type="project" value="TreeGrafter"/>
</dbReference>
<evidence type="ECO:0000259" key="2">
    <source>
        <dbReference type="PROSITE" id="PS50042"/>
    </source>
</evidence>
<dbReference type="Proteomes" id="UP001458880">
    <property type="component" value="Unassembled WGS sequence"/>
</dbReference>
<organism evidence="3 4">
    <name type="scientific">Popillia japonica</name>
    <name type="common">Japanese beetle</name>
    <dbReference type="NCBI Taxonomy" id="7064"/>
    <lineage>
        <taxon>Eukaryota</taxon>
        <taxon>Metazoa</taxon>
        <taxon>Ecdysozoa</taxon>
        <taxon>Arthropoda</taxon>
        <taxon>Hexapoda</taxon>
        <taxon>Insecta</taxon>
        <taxon>Pterygota</taxon>
        <taxon>Neoptera</taxon>
        <taxon>Endopterygota</taxon>
        <taxon>Coleoptera</taxon>
        <taxon>Polyphaga</taxon>
        <taxon>Scarabaeiformia</taxon>
        <taxon>Scarabaeidae</taxon>
        <taxon>Rutelinae</taxon>
        <taxon>Popillia</taxon>
    </lineage>
</organism>
<feature type="transmembrane region" description="Helical" evidence="1">
    <location>
        <begin position="107"/>
        <end position="126"/>
    </location>
</feature>
<evidence type="ECO:0000256" key="1">
    <source>
        <dbReference type="SAM" id="Phobius"/>
    </source>
</evidence>
<feature type="transmembrane region" description="Helical" evidence="1">
    <location>
        <begin position="231"/>
        <end position="253"/>
    </location>
</feature>
<dbReference type="SUPFAM" id="SSF51206">
    <property type="entry name" value="cAMP-binding domain-like"/>
    <property type="match status" value="1"/>
</dbReference>
<keyword evidence="1" id="KW-0812">Transmembrane</keyword>
<keyword evidence="4" id="KW-1185">Reference proteome</keyword>
<feature type="transmembrane region" description="Helical" evidence="1">
    <location>
        <begin position="65"/>
        <end position="86"/>
    </location>
</feature>
<keyword evidence="1" id="KW-0472">Membrane</keyword>
<dbReference type="Pfam" id="PF00027">
    <property type="entry name" value="cNMP_binding"/>
    <property type="match status" value="1"/>
</dbReference>
<evidence type="ECO:0000313" key="4">
    <source>
        <dbReference type="Proteomes" id="UP001458880"/>
    </source>
</evidence>
<reference evidence="3 4" key="1">
    <citation type="journal article" date="2024" name="BMC Genomics">
        <title>De novo assembly and annotation of Popillia japonica's genome with initial clues to its potential as an invasive pest.</title>
        <authorList>
            <person name="Cucini C."/>
            <person name="Boschi S."/>
            <person name="Funari R."/>
            <person name="Cardaioli E."/>
            <person name="Iannotti N."/>
            <person name="Marturano G."/>
            <person name="Paoli F."/>
            <person name="Bruttini M."/>
            <person name="Carapelli A."/>
            <person name="Frati F."/>
            <person name="Nardi F."/>
        </authorList>
    </citation>
    <scope>NUCLEOTIDE SEQUENCE [LARGE SCALE GENOMIC DNA]</scope>
    <source>
        <strain evidence="3">DMR45628</strain>
    </source>
</reference>
<dbReference type="InterPro" id="IPR018490">
    <property type="entry name" value="cNMP-bd_dom_sf"/>
</dbReference>
<dbReference type="InterPro" id="IPR014710">
    <property type="entry name" value="RmlC-like_jellyroll"/>
</dbReference>
<dbReference type="EMBL" id="JASPKY010000684">
    <property type="protein sequence ID" value="KAK9686798.1"/>
    <property type="molecule type" value="Genomic_DNA"/>
</dbReference>
<dbReference type="PANTHER" id="PTHR45689">
    <property type="entry name" value="I[[H]] CHANNEL, ISOFORM E"/>
    <property type="match status" value="1"/>
</dbReference>
<comment type="caution">
    <text evidence="3">The sequence shown here is derived from an EMBL/GenBank/DDBJ whole genome shotgun (WGS) entry which is preliminary data.</text>
</comment>
<name>A0AAW1IB43_POPJA</name>
<keyword evidence="1" id="KW-1133">Transmembrane helix</keyword>